<feature type="chain" id="PRO_5040216612" description="Neuropeptide" evidence="1">
    <location>
        <begin position="20"/>
        <end position="104"/>
    </location>
</feature>
<accession>A0A9P0EH51</accession>
<keyword evidence="1" id="KW-0732">Signal</keyword>
<feature type="signal peptide" evidence="1">
    <location>
        <begin position="1"/>
        <end position="19"/>
    </location>
</feature>
<dbReference type="EMBL" id="OV725079">
    <property type="protein sequence ID" value="CAH1395089.1"/>
    <property type="molecule type" value="Genomic_DNA"/>
</dbReference>
<evidence type="ECO:0000313" key="3">
    <source>
        <dbReference type="Proteomes" id="UP001152798"/>
    </source>
</evidence>
<protein>
    <recommendedName>
        <fullName evidence="4">Neuropeptide</fullName>
    </recommendedName>
</protein>
<keyword evidence="3" id="KW-1185">Reference proteome</keyword>
<evidence type="ECO:0000313" key="2">
    <source>
        <dbReference type="EMBL" id="CAH1395089.1"/>
    </source>
</evidence>
<dbReference type="Proteomes" id="UP001152798">
    <property type="component" value="Chromosome 3"/>
</dbReference>
<dbReference type="OrthoDB" id="6629111at2759"/>
<sequence length="104" mass="11687">MMTALSFSLIFYFLPSLCGVPKEVERAGLDLGVLTETKLKGKGQELSGEYVPIWSGLGRDVLAKAGVSILIKKHLKNKITYYAEISERNQIWQNGCIHRCLQSW</sequence>
<gene>
    <name evidence="2" type="ORF">NEZAVI_LOCUS5421</name>
</gene>
<name>A0A9P0EH51_NEZVI</name>
<proteinExistence type="predicted"/>
<evidence type="ECO:0008006" key="4">
    <source>
        <dbReference type="Google" id="ProtNLM"/>
    </source>
</evidence>
<evidence type="ECO:0000256" key="1">
    <source>
        <dbReference type="SAM" id="SignalP"/>
    </source>
</evidence>
<organism evidence="2 3">
    <name type="scientific">Nezara viridula</name>
    <name type="common">Southern green stink bug</name>
    <name type="synonym">Cimex viridulus</name>
    <dbReference type="NCBI Taxonomy" id="85310"/>
    <lineage>
        <taxon>Eukaryota</taxon>
        <taxon>Metazoa</taxon>
        <taxon>Ecdysozoa</taxon>
        <taxon>Arthropoda</taxon>
        <taxon>Hexapoda</taxon>
        <taxon>Insecta</taxon>
        <taxon>Pterygota</taxon>
        <taxon>Neoptera</taxon>
        <taxon>Paraneoptera</taxon>
        <taxon>Hemiptera</taxon>
        <taxon>Heteroptera</taxon>
        <taxon>Panheteroptera</taxon>
        <taxon>Pentatomomorpha</taxon>
        <taxon>Pentatomoidea</taxon>
        <taxon>Pentatomidae</taxon>
        <taxon>Pentatominae</taxon>
        <taxon>Nezara</taxon>
    </lineage>
</organism>
<reference evidence="2" key="1">
    <citation type="submission" date="2022-01" db="EMBL/GenBank/DDBJ databases">
        <authorList>
            <person name="King R."/>
        </authorList>
    </citation>
    <scope>NUCLEOTIDE SEQUENCE</scope>
</reference>
<dbReference type="AlphaFoldDB" id="A0A9P0EH51"/>